<sequence length="78" mass="8509">MSEKFGALCTLRLCTTPSSNQFLRLALARATYDRLLDGAASEKSSRSKPSLARPSVRRVYGRSNPTGKIGKSPLVNPR</sequence>
<protein>
    <submittedName>
        <fullName evidence="2">Uncharacterized protein</fullName>
    </submittedName>
</protein>
<dbReference type="Proteomes" id="UP000018721">
    <property type="component" value="Unassembled WGS sequence"/>
</dbReference>
<name>V9FBC7_PHYNI</name>
<dbReference type="HOGENOM" id="CLU_2627298_0_0_1"/>
<proteinExistence type="predicted"/>
<feature type="region of interest" description="Disordered" evidence="1">
    <location>
        <begin position="38"/>
        <end position="78"/>
    </location>
</feature>
<dbReference type="AlphaFoldDB" id="V9FBC7"/>
<evidence type="ECO:0000313" key="2">
    <source>
        <dbReference type="EMBL" id="ETI48774.1"/>
    </source>
</evidence>
<gene>
    <name evidence="2" type="ORF">F443_07238</name>
</gene>
<evidence type="ECO:0000256" key="1">
    <source>
        <dbReference type="SAM" id="MobiDB-lite"/>
    </source>
</evidence>
<reference evidence="2 3" key="1">
    <citation type="submission" date="2013-11" db="EMBL/GenBank/DDBJ databases">
        <title>The Genome Sequence of Phytophthora parasitica P1569.</title>
        <authorList>
            <consortium name="The Broad Institute Genomics Platform"/>
            <person name="Russ C."/>
            <person name="Tyler B."/>
            <person name="Panabieres F."/>
            <person name="Shan W."/>
            <person name="Tripathy S."/>
            <person name="Grunwald N."/>
            <person name="Machado M."/>
            <person name="Johnson C.S."/>
            <person name="Arredondo F."/>
            <person name="Hong C."/>
            <person name="Coffey M."/>
            <person name="Young S.K."/>
            <person name="Zeng Q."/>
            <person name="Gargeya S."/>
            <person name="Fitzgerald M."/>
            <person name="Abouelleil A."/>
            <person name="Alvarado L."/>
            <person name="Chapman S.B."/>
            <person name="Gainer-Dewar J."/>
            <person name="Goldberg J."/>
            <person name="Griggs A."/>
            <person name="Gujja S."/>
            <person name="Hansen M."/>
            <person name="Howarth C."/>
            <person name="Imamovic A."/>
            <person name="Ireland A."/>
            <person name="Larimer J."/>
            <person name="McCowan C."/>
            <person name="Murphy C."/>
            <person name="Pearson M."/>
            <person name="Poon T.W."/>
            <person name="Priest M."/>
            <person name="Roberts A."/>
            <person name="Saif S."/>
            <person name="Shea T."/>
            <person name="Sykes S."/>
            <person name="Wortman J."/>
            <person name="Nusbaum C."/>
            <person name="Birren B."/>
        </authorList>
    </citation>
    <scope>NUCLEOTIDE SEQUENCE [LARGE SCALE GENOMIC DNA]</scope>
    <source>
        <strain evidence="2 3">P1569</strain>
    </source>
</reference>
<accession>V9FBC7</accession>
<comment type="caution">
    <text evidence="2">The sequence shown here is derived from an EMBL/GenBank/DDBJ whole genome shotgun (WGS) entry which is preliminary data.</text>
</comment>
<organism evidence="2 3">
    <name type="scientific">Phytophthora nicotianae P1569</name>
    <dbReference type="NCBI Taxonomy" id="1317065"/>
    <lineage>
        <taxon>Eukaryota</taxon>
        <taxon>Sar</taxon>
        <taxon>Stramenopiles</taxon>
        <taxon>Oomycota</taxon>
        <taxon>Peronosporomycetes</taxon>
        <taxon>Peronosporales</taxon>
        <taxon>Peronosporaceae</taxon>
        <taxon>Phytophthora</taxon>
    </lineage>
</organism>
<keyword evidence="3" id="KW-1185">Reference proteome</keyword>
<dbReference type="EMBL" id="ANIZ01001203">
    <property type="protein sequence ID" value="ETI48774.1"/>
    <property type="molecule type" value="Genomic_DNA"/>
</dbReference>
<evidence type="ECO:0000313" key="3">
    <source>
        <dbReference type="Proteomes" id="UP000018721"/>
    </source>
</evidence>